<keyword evidence="3" id="KW-1185">Reference proteome</keyword>
<keyword evidence="1" id="KW-0732">Signal</keyword>
<dbReference type="EMBL" id="OC863667">
    <property type="protein sequence ID" value="CAD7631177.1"/>
    <property type="molecule type" value="Genomic_DNA"/>
</dbReference>
<gene>
    <name evidence="2" type="ORF">OSB1V03_LOCUS11586</name>
</gene>
<dbReference type="SUPFAM" id="SSF52058">
    <property type="entry name" value="L domain-like"/>
    <property type="match status" value="1"/>
</dbReference>
<dbReference type="OrthoDB" id="6502080at2759"/>
<dbReference type="Proteomes" id="UP000759131">
    <property type="component" value="Unassembled WGS sequence"/>
</dbReference>
<accession>A0A7R9KXE1</accession>
<dbReference type="AlphaFoldDB" id="A0A7R9KXE1"/>
<dbReference type="InterPro" id="IPR032675">
    <property type="entry name" value="LRR_dom_sf"/>
</dbReference>
<evidence type="ECO:0000313" key="2">
    <source>
        <dbReference type="EMBL" id="CAD7631177.1"/>
    </source>
</evidence>
<evidence type="ECO:0000313" key="3">
    <source>
        <dbReference type="Proteomes" id="UP000759131"/>
    </source>
</evidence>
<proteinExistence type="predicted"/>
<sequence length="602" mass="65917">MAYKMIVCVCVITAGTATIHFEVNSSHDFPPQPPQNTAEDIIRLAERSNGQSIGITFGDKWEANHCKTLVMIRRLDLCEQLSKRKPSPDLPLDTGLETQLPREAITGRGYSSRTQLSRPLPVDTGRIKQPPLGVLVPGPTPYDNWLWTFHVIGWGFASAAIEWPSLTITSAAVIFTGDERAIEMTANYGLRTVPPPTGSPVLFNAYPEWVHYLSVQLVDYTAGAYCKACTVWCVRYGHRSPVPTYHSTTRTDDTSVYTLTGFQLVGNGMHFSVDLLPDTGSPGMRYPGVHLAYNGGNSHYHLTYALCAVLMLSVGESLAQSCPEPSAIAPCTCFREVAPPVGFNVYIYCEGSDPLDLKAMFHRLSPGTGRGYYRFRLTNTAIDTLPADLFGTIKFHEIEVIGAHSLQRVHSRALAGQSLQRVYISDAPIAAPEGEYDLFKALAPAIGDLYELTLVNTSLTAIPAKALHSAPKLHKVTIINNKALTSLGTGALNLTGQLLSVNLQNNSIFNVSADAIRLAPTFLAELNVNGNPLSVRPLSGQTFAGISKGSDASLYTYGDGFRYVNRTVFEPYLSSSTKHRLYSDTDCADTRNDWLRQKYAKQ</sequence>
<reference evidence="2" key="1">
    <citation type="submission" date="2020-11" db="EMBL/GenBank/DDBJ databases">
        <authorList>
            <person name="Tran Van P."/>
        </authorList>
    </citation>
    <scope>NUCLEOTIDE SEQUENCE</scope>
</reference>
<dbReference type="Gene3D" id="3.80.10.10">
    <property type="entry name" value="Ribonuclease Inhibitor"/>
    <property type="match status" value="1"/>
</dbReference>
<dbReference type="EMBL" id="CAJPIZ010009092">
    <property type="protein sequence ID" value="CAG2111607.1"/>
    <property type="molecule type" value="Genomic_DNA"/>
</dbReference>
<feature type="signal peptide" evidence="1">
    <location>
        <begin position="1"/>
        <end position="17"/>
    </location>
</feature>
<protein>
    <submittedName>
        <fullName evidence="2">Uncharacterized protein</fullName>
    </submittedName>
</protein>
<organism evidence="2">
    <name type="scientific">Medioppia subpectinata</name>
    <dbReference type="NCBI Taxonomy" id="1979941"/>
    <lineage>
        <taxon>Eukaryota</taxon>
        <taxon>Metazoa</taxon>
        <taxon>Ecdysozoa</taxon>
        <taxon>Arthropoda</taxon>
        <taxon>Chelicerata</taxon>
        <taxon>Arachnida</taxon>
        <taxon>Acari</taxon>
        <taxon>Acariformes</taxon>
        <taxon>Sarcoptiformes</taxon>
        <taxon>Oribatida</taxon>
        <taxon>Brachypylina</taxon>
        <taxon>Oppioidea</taxon>
        <taxon>Oppiidae</taxon>
        <taxon>Medioppia</taxon>
    </lineage>
</organism>
<evidence type="ECO:0000256" key="1">
    <source>
        <dbReference type="SAM" id="SignalP"/>
    </source>
</evidence>
<feature type="chain" id="PRO_5036211040" evidence="1">
    <location>
        <begin position="18"/>
        <end position="602"/>
    </location>
</feature>
<name>A0A7R9KXE1_9ACAR</name>